<accession>A0ABV2SED8</accession>
<keyword evidence="2" id="KW-1185">Reference proteome</keyword>
<evidence type="ECO:0000313" key="1">
    <source>
        <dbReference type="EMBL" id="MET4755581.1"/>
    </source>
</evidence>
<sequence length="127" mass="15056">MKKIKEADVIGEITLYINSRIIYNHVHIHIDEIINSLVEEGEYEIFTLDGHHNFSPVVVKHLDSKISWLAPAPFENEYIFFKADIFKELNKLLKFMVLNNAQIEFSGYDKDYYHELYHDLKDLQPRS</sequence>
<organism evidence="1 2">
    <name type="scientific">Endozoicomonas lisbonensis</name>
    <dbReference type="NCBI Taxonomy" id="3120522"/>
    <lineage>
        <taxon>Bacteria</taxon>
        <taxon>Pseudomonadati</taxon>
        <taxon>Pseudomonadota</taxon>
        <taxon>Gammaproteobacteria</taxon>
        <taxon>Oceanospirillales</taxon>
        <taxon>Endozoicomonadaceae</taxon>
        <taxon>Endozoicomonas</taxon>
    </lineage>
</organism>
<dbReference type="RefSeq" id="WP_354009993.1">
    <property type="nucleotide sequence ID" value="NZ_JBEWTA010000001.1"/>
</dbReference>
<dbReference type="EMBL" id="JBEWTB010000002">
    <property type="protein sequence ID" value="MET4755581.1"/>
    <property type="molecule type" value="Genomic_DNA"/>
</dbReference>
<name>A0ABV2SED8_9GAMM</name>
<evidence type="ECO:0000313" key="2">
    <source>
        <dbReference type="Proteomes" id="UP001549366"/>
    </source>
</evidence>
<comment type="caution">
    <text evidence="1">The sequence shown here is derived from an EMBL/GenBank/DDBJ whole genome shotgun (WGS) entry which is preliminary data.</text>
</comment>
<protein>
    <submittedName>
        <fullName evidence="1">Uracil DNA glycosylase</fullName>
    </submittedName>
</protein>
<proteinExistence type="predicted"/>
<gene>
    <name evidence="1" type="ORF">V5J35_000773</name>
</gene>
<dbReference type="Proteomes" id="UP001549366">
    <property type="component" value="Unassembled WGS sequence"/>
</dbReference>
<reference evidence="1 2" key="1">
    <citation type="submission" date="2024-06" db="EMBL/GenBank/DDBJ databases">
        <title>Genomic Encyclopedia of Type Strains, Phase V (KMG-V): Genome sequencing to study the core and pangenomes of soil and plant-associated prokaryotes.</title>
        <authorList>
            <person name="Whitman W."/>
        </authorList>
    </citation>
    <scope>NUCLEOTIDE SEQUENCE [LARGE SCALE GENOMIC DNA]</scope>
    <source>
        <strain evidence="1 2">NE40</strain>
    </source>
</reference>